<evidence type="ECO:0000256" key="9">
    <source>
        <dbReference type="ARBA" id="ARBA00071136"/>
    </source>
</evidence>
<feature type="compositionally biased region" description="Basic and acidic residues" evidence="10">
    <location>
        <begin position="186"/>
        <end position="199"/>
    </location>
</feature>
<feature type="compositionally biased region" description="Low complexity" evidence="10">
    <location>
        <begin position="1"/>
        <end position="38"/>
    </location>
</feature>
<dbReference type="RefSeq" id="XP_022087927.1">
    <property type="nucleotide sequence ID" value="XM_022232235.1"/>
</dbReference>
<comment type="similarity">
    <text evidence="1">Belongs to the DNA mismatch repair MutS family.</text>
</comment>
<dbReference type="Gene3D" id="3.40.50.300">
    <property type="entry name" value="P-loop containing nucleotide triphosphate hydrolases"/>
    <property type="match status" value="1"/>
</dbReference>
<evidence type="ECO:0000259" key="11">
    <source>
        <dbReference type="PROSITE" id="PS00486"/>
    </source>
</evidence>
<keyword evidence="12" id="KW-1185">Reference proteome</keyword>
<dbReference type="KEGG" id="aplc:110977798"/>
<feature type="region of interest" description="Disordered" evidence="10">
    <location>
        <begin position="1"/>
        <end position="69"/>
    </location>
</feature>
<feature type="region of interest" description="Disordered" evidence="10">
    <location>
        <begin position="175"/>
        <end position="200"/>
    </location>
</feature>
<evidence type="ECO:0000256" key="8">
    <source>
        <dbReference type="ARBA" id="ARBA00057350"/>
    </source>
</evidence>
<dbReference type="PANTHER" id="PTHR11361">
    <property type="entry name" value="DNA MISMATCH REPAIR PROTEIN MUTS FAMILY MEMBER"/>
    <property type="match status" value="1"/>
</dbReference>
<accession>A0A8B7Y5V7</accession>
<dbReference type="FunFam" id="3.40.50.300:FF:000820">
    <property type="entry name" value="MutS homolog 5 (E. coli)"/>
    <property type="match status" value="1"/>
</dbReference>
<name>A0A8B7Y5V7_ACAPL</name>
<evidence type="ECO:0000256" key="2">
    <source>
        <dbReference type="ARBA" id="ARBA00022741"/>
    </source>
</evidence>
<organism evidence="12 13">
    <name type="scientific">Acanthaster planci</name>
    <name type="common">Crown-of-thorns starfish</name>
    <dbReference type="NCBI Taxonomy" id="133434"/>
    <lineage>
        <taxon>Eukaryota</taxon>
        <taxon>Metazoa</taxon>
        <taxon>Echinodermata</taxon>
        <taxon>Eleutherozoa</taxon>
        <taxon>Asterozoa</taxon>
        <taxon>Asteroidea</taxon>
        <taxon>Valvatacea</taxon>
        <taxon>Valvatida</taxon>
        <taxon>Acanthasteridae</taxon>
        <taxon>Acanthaster</taxon>
    </lineage>
</organism>
<dbReference type="Pfam" id="PF05192">
    <property type="entry name" value="MutS_III"/>
    <property type="match status" value="1"/>
</dbReference>
<dbReference type="GeneID" id="110977798"/>
<dbReference type="GO" id="GO:0006298">
    <property type="term" value="P:mismatch repair"/>
    <property type="evidence" value="ECO:0007669"/>
    <property type="project" value="InterPro"/>
</dbReference>
<protein>
    <recommendedName>
        <fullName evidence="9">MutS protein homolog 5</fullName>
    </recommendedName>
</protein>
<dbReference type="InterPro" id="IPR000432">
    <property type="entry name" value="DNA_mismatch_repair_MutS_C"/>
</dbReference>
<dbReference type="SMART" id="SM00534">
    <property type="entry name" value="MUTSac"/>
    <property type="match status" value="1"/>
</dbReference>
<dbReference type="Pfam" id="PF00488">
    <property type="entry name" value="MutS_V"/>
    <property type="match status" value="1"/>
</dbReference>
<dbReference type="CDD" id="cd03281">
    <property type="entry name" value="ABC_MSH5_euk"/>
    <property type="match status" value="1"/>
</dbReference>
<dbReference type="GO" id="GO:0005634">
    <property type="term" value="C:nucleus"/>
    <property type="evidence" value="ECO:0007669"/>
    <property type="project" value="TreeGrafter"/>
</dbReference>
<dbReference type="InterPro" id="IPR007696">
    <property type="entry name" value="DNA_mismatch_repair_MutS_core"/>
</dbReference>
<sequence length="898" mass="100266">MTSSISSHHSFSSTTSTSDSVCHHQQPSSTVPVPLSTSRDLEAPSDDDSFNEQSIGRVFGGPAGDQPGLQLDGDEENQMHLSVVWQGGQLGAAYYDGETAEVHMMRDSAEPDTFTLLNQVLRQVQPKFTVTSAKADERFLKTLQDLCGGFFKFLSGIVLHVQCAFEKYTKPTIEHQQTSSFSDQGTEGKPESSPGDKELQLLPSNDYTLEVCKRRILAMSLPCIPENFTEAERTIFFSSLVPFDCHCMVRAVGGLLKYLEKKRVGVELEGYDVRVPVLSLRMFSLERMVSVDENTYSALQIFQKERHPSAYKSGGSGAKEGLSLFGILNKTKSVVGSRLMRVWFMRPSCDLALLNQRQDAVAFFMASANIEVTTSLQEYLKHVKNVARILKQMRQAQASVNDWQALYKTAYSAINIGDICRAQRADIEIFKKIARGFTEDLHYIASIINRIVDFDESTAQNRFVVKANVDADLDHRKRTYNGLPDLMTQVARDELNRLSRDVEECNVIYLPQLGYLLAIPCTPRMQKEKDFNIPGLEFVFLSNNMVHYKSARTKALDVKLGDTQCEITDLETQIMHKLQNSILERSQVLFTVMQYAAELDCLLSLAAAARDQNYIRPDLTEDNIIHISGGRHPLQELCVTPFVPNDTFSGDKYGKMKFLTGPNASGKSVYLKQVGLIAFMSHIGSFVPAEGATIGMLDGIYTRVHTLESVSVGLSTFMIDINQMAVALNNATQNSLVIIDEFGKGTETVDGVALLCACLKHWLARETLCPHVLVSSHFHSIIKQKMLPSSQELTYQTMEVLHSGDEMVFLYQLIEGHTELSYASHISAQAGLPDELLKRGNRVTDLLAQCKPIHRVDSANVDGRLQKCQNIAESFLKLDLEQANLTEFFQEKVLPDSM</sequence>
<dbReference type="InterPro" id="IPR045076">
    <property type="entry name" value="MutS"/>
</dbReference>
<dbReference type="PROSITE" id="PS00486">
    <property type="entry name" value="DNA_MISMATCH_REPAIR_2"/>
    <property type="match status" value="1"/>
</dbReference>
<dbReference type="InterPro" id="IPR027417">
    <property type="entry name" value="P-loop_NTPase"/>
</dbReference>
<keyword evidence="2" id="KW-0547">Nucleotide-binding</keyword>
<dbReference type="FunFam" id="1.10.1420.10:FF:000008">
    <property type="entry name" value="MutS homolog 5 (E. coli)"/>
    <property type="match status" value="1"/>
</dbReference>
<dbReference type="GO" id="GO:0140664">
    <property type="term" value="F:ATP-dependent DNA damage sensor activity"/>
    <property type="evidence" value="ECO:0007669"/>
    <property type="project" value="InterPro"/>
</dbReference>
<evidence type="ECO:0000256" key="10">
    <source>
        <dbReference type="SAM" id="MobiDB-lite"/>
    </source>
</evidence>
<evidence type="ECO:0000313" key="13">
    <source>
        <dbReference type="RefSeq" id="XP_022087927.1"/>
    </source>
</evidence>
<keyword evidence="5" id="KW-0238">DNA-binding</keyword>
<feature type="compositionally biased region" description="Polar residues" evidence="10">
    <location>
        <begin position="175"/>
        <end position="185"/>
    </location>
</feature>
<keyword evidence="3" id="KW-0227">DNA damage</keyword>
<dbReference type="GO" id="GO:0005524">
    <property type="term" value="F:ATP binding"/>
    <property type="evidence" value="ECO:0007669"/>
    <property type="project" value="UniProtKB-KW"/>
</dbReference>
<dbReference type="SUPFAM" id="SSF52540">
    <property type="entry name" value="P-loop containing nucleoside triphosphate hydrolases"/>
    <property type="match status" value="1"/>
</dbReference>
<keyword evidence="7" id="KW-0469">Meiosis</keyword>
<keyword evidence="4" id="KW-0067">ATP-binding</keyword>
<proteinExistence type="inferred from homology"/>
<reference evidence="13" key="1">
    <citation type="submission" date="2025-08" db="UniProtKB">
        <authorList>
            <consortium name="RefSeq"/>
        </authorList>
    </citation>
    <scope>IDENTIFICATION</scope>
</reference>
<evidence type="ECO:0000256" key="6">
    <source>
        <dbReference type="ARBA" id="ARBA00023204"/>
    </source>
</evidence>
<dbReference type="SUPFAM" id="SSF48334">
    <property type="entry name" value="DNA repair protein MutS, domain III"/>
    <property type="match status" value="1"/>
</dbReference>
<dbReference type="OrthoDB" id="29596at2759"/>
<dbReference type="GO" id="GO:0051026">
    <property type="term" value="P:chiasma assembly"/>
    <property type="evidence" value="ECO:0007669"/>
    <property type="project" value="TreeGrafter"/>
</dbReference>
<evidence type="ECO:0000256" key="3">
    <source>
        <dbReference type="ARBA" id="ARBA00022763"/>
    </source>
</evidence>
<evidence type="ECO:0000313" key="12">
    <source>
        <dbReference type="Proteomes" id="UP000694845"/>
    </source>
</evidence>
<dbReference type="Gene3D" id="1.10.1420.10">
    <property type="match status" value="1"/>
</dbReference>
<evidence type="ECO:0000256" key="4">
    <source>
        <dbReference type="ARBA" id="ARBA00022840"/>
    </source>
</evidence>
<dbReference type="InterPro" id="IPR036187">
    <property type="entry name" value="DNA_mismatch_repair_MutS_sf"/>
</dbReference>
<gene>
    <name evidence="13" type="primary">LOC110977798</name>
</gene>
<dbReference type="SMART" id="SM00533">
    <property type="entry name" value="MUTSd"/>
    <property type="match status" value="1"/>
</dbReference>
<dbReference type="AlphaFoldDB" id="A0A8B7Y5V7"/>
<keyword evidence="6" id="KW-0234">DNA repair</keyword>
<evidence type="ECO:0000256" key="7">
    <source>
        <dbReference type="ARBA" id="ARBA00023254"/>
    </source>
</evidence>
<dbReference type="GO" id="GO:0030983">
    <property type="term" value="F:mismatched DNA binding"/>
    <property type="evidence" value="ECO:0007669"/>
    <property type="project" value="InterPro"/>
</dbReference>
<comment type="function">
    <text evidence="8">Involved in DNA mismatch repair and meiotic recombination processes. Facilitates crossovers between homologs during meiosis.</text>
</comment>
<feature type="domain" description="DNA mismatch repair proteins mutS family" evidence="11">
    <location>
        <begin position="735"/>
        <end position="751"/>
    </location>
</feature>
<dbReference type="Proteomes" id="UP000694845">
    <property type="component" value="Unplaced"/>
</dbReference>
<dbReference type="PANTHER" id="PTHR11361:SF20">
    <property type="entry name" value="MUTS PROTEIN HOMOLOG 5"/>
    <property type="match status" value="1"/>
</dbReference>
<evidence type="ECO:0000256" key="1">
    <source>
        <dbReference type="ARBA" id="ARBA00006271"/>
    </source>
</evidence>
<evidence type="ECO:0000256" key="5">
    <source>
        <dbReference type="ARBA" id="ARBA00023125"/>
    </source>
</evidence>